<keyword evidence="2" id="KW-0238">DNA-binding</keyword>
<dbReference type="AlphaFoldDB" id="A0A1M5WS89"/>
<keyword evidence="3" id="KW-0233">DNA recombination</keyword>
<dbReference type="FunFam" id="3.40.50.1390:FF:000002">
    <property type="entry name" value="ORF1 in transposon ISC1904"/>
    <property type="match status" value="1"/>
</dbReference>
<dbReference type="Gene3D" id="3.40.50.1390">
    <property type="entry name" value="Resolvase, N-terminal catalytic domain"/>
    <property type="match status" value="1"/>
</dbReference>
<dbReference type="PANTHER" id="PTHR30461">
    <property type="entry name" value="DNA-INVERTASE FROM LAMBDOID PROPHAGE"/>
    <property type="match status" value="1"/>
</dbReference>
<dbReference type="NCBIfam" id="NF033518">
    <property type="entry name" value="transpos_IS607"/>
    <property type="match status" value="1"/>
</dbReference>
<keyword evidence="1" id="KW-0229">DNA integration</keyword>
<dbReference type="STRING" id="1121316.SAMN02745207_03071"/>
<evidence type="ECO:0000313" key="8">
    <source>
        <dbReference type="Proteomes" id="UP000184447"/>
    </source>
</evidence>
<dbReference type="InterPro" id="IPR006119">
    <property type="entry name" value="Resolv_N"/>
</dbReference>
<evidence type="ECO:0000256" key="3">
    <source>
        <dbReference type="ARBA" id="ARBA00023172"/>
    </source>
</evidence>
<protein>
    <submittedName>
        <fullName evidence="7">Resolvase, N terminal domain</fullName>
    </submittedName>
</protein>
<organism evidence="7 8">
    <name type="scientific">Clostridium grantii DSM 8605</name>
    <dbReference type="NCBI Taxonomy" id="1121316"/>
    <lineage>
        <taxon>Bacteria</taxon>
        <taxon>Bacillati</taxon>
        <taxon>Bacillota</taxon>
        <taxon>Clostridia</taxon>
        <taxon>Eubacteriales</taxon>
        <taxon>Clostridiaceae</taxon>
        <taxon>Clostridium</taxon>
    </lineage>
</organism>
<feature type="domain" description="Resolvase/invertase-type recombinase catalytic" evidence="6">
    <location>
        <begin position="11"/>
        <end position="134"/>
    </location>
</feature>
<dbReference type="GO" id="GO:0015074">
    <property type="term" value="P:DNA integration"/>
    <property type="evidence" value="ECO:0007669"/>
    <property type="project" value="UniProtKB-KW"/>
</dbReference>
<evidence type="ECO:0000259" key="6">
    <source>
        <dbReference type="PROSITE" id="PS51736"/>
    </source>
</evidence>
<name>A0A1M5WS89_9CLOT</name>
<dbReference type="OrthoDB" id="3575335at2"/>
<dbReference type="Pfam" id="PF00239">
    <property type="entry name" value="Resolvase"/>
    <property type="match status" value="1"/>
</dbReference>
<keyword evidence="8" id="KW-1185">Reference proteome</keyword>
<dbReference type="SMART" id="SM00857">
    <property type="entry name" value="Resolvase"/>
    <property type="match status" value="1"/>
</dbReference>
<dbReference type="PANTHER" id="PTHR30461:SF2">
    <property type="entry name" value="SERINE RECOMBINASE PINE-RELATED"/>
    <property type="match status" value="1"/>
</dbReference>
<feature type="active site" description="O-(5'-phospho-DNA)-serine intermediate" evidence="4 5">
    <location>
        <position position="19"/>
    </location>
</feature>
<evidence type="ECO:0000256" key="1">
    <source>
        <dbReference type="ARBA" id="ARBA00022908"/>
    </source>
</evidence>
<dbReference type="InterPro" id="IPR036162">
    <property type="entry name" value="Resolvase-like_N_sf"/>
</dbReference>
<dbReference type="InterPro" id="IPR050639">
    <property type="entry name" value="SSR_resolvase"/>
</dbReference>
<dbReference type="InterPro" id="IPR006118">
    <property type="entry name" value="Recombinase_CS"/>
</dbReference>
<dbReference type="InterPro" id="IPR048046">
    <property type="entry name" value="Transpos_IS607"/>
</dbReference>
<dbReference type="GO" id="GO:0003677">
    <property type="term" value="F:DNA binding"/>
    <property type="evidence" value="ECO:0007669"/>
    <property type="project" value="UniProtKB-KW"/>
</dbReference>
<accession>A0A1M5WS89</accession>
<sequence length="134" mass="15779">MGKKQEDVQNNVFIYCRVSTKKQKQSGNLERQKQRLLNYCSENQYTVVDVFDEVASGLNDKRRELTMILRRLNEVNCIIVEYPDRLARFGYNYLKEFAKSLEVDIKAVEHNKELELNEEMVSDLVSVVTYFSAR</sequence>
<evidence type="ECO:0000313" key="7">
    <source>
        <dbReference type="EMBL" id="SHH89974.1"/>
    </source>
</evidence>
<dbReference type="GO" id="GO:0000150">
    <property type="term" value="F:DNA strand exchange activity"/>
    <property type="evidence" value="ECO:0007669"/>
    <property type="project" value="InterPro"/>
</dbReference>
<dbReference type="EMBL" id="FQXM01000019">
    <property type="protein sequence ID" value="SHH89974.1"/>
    <property type="molecule type" value="Genomic_DNA"/>
</dbReference>
<evidence type="ECO:0000256" key="5">
    <source>
        <dbReference type="PROSITE-ProRule" id="PRU10137"/>
    </source>
</evidence>
<proteinExistence type="predicted"/>
<dbReference type="PROSITE" id="PS51736">
    <property type="entry name" value="RECOMBINASES_3"/>
    <property type="match status" value="1"/>
</dbReference>
<evidence type="ECO:0000256" key="2">
    <source>
        <dbReference type="ARBA" id="ARBA00023125"/>
    </source>
</evidence>
<evidence type="ECO:0000256" key="4">
    <source>
        <dbReference type="PIRSR" id="PIRSR606118-50"/>
    </source>
</evidence>
<dbReference type="SUPFAM" id="SSF53041">
    <property type="entry name" value="Resolvase-like"/>
    <property type="match status" value="1"/>
</dbReference>
<dbReference type="Proteomes" id="UP000184447">
    <property type="component" value="Unassembled WGS sequence"/>
</dbReference>
<dbReference type="PROSITE" id="PS00397">
    <property type="entry name" value="RECOMBINASES_1"/>
    <property type="match status" value="1"/>
</dbReference>
<gene>
    <name evidence="7" type="ORF">SAMN02745207_03071</name>
</gene>
<reference evidence="7 8" key="1">
    <citation type="submission" date="2016-11" db="EMBL/GenBank/DDBJ databases">
        <authorList>
            <person name="Jaros S."/>
            <person name="Januszkiewicz K."/>
            <person name="Wedrychowicz H."/>
        </authorList>
    </citation>
    <scope>NUCLEOTIDE SEQUENCE [LARGE SCALE GENOMIC DNA]</scope>
    <source>
        <strain evidence="7 8">DSM 8605</strain>
    </source>
</reference>